<organism evidence="1">
    <name type="scientific">Arion vulgaris</name>
    <dbReference type="NCBI Taxonomy" id="1028688"/>
    <lineage>
        <taxon>Eukaryota</taxon>
        <taxon>Metazoa</taxon>
        <taxon>Spiralia</taxon>
        <taxon>Lophotrochozoa</taxon>
        <taxon>Mollusca</taxon>
        <taxon>Gastropoda</taxon>
        <taxon>Heterobranchia</taxon>
        <taxon>Euthyneura</taxon>
        <taxon>Panpulmonata</taxon>
        <taxon>Eupulmonata</taxon>
        <taxon>Stylommatophora</taxon>
        <taxon>Helicina</taxon>
        <taxon>Arionoidea</taxon>
        <taxon>Arionidae</taxon>
        <taxon>Arion</taxon>
    </lineage>
</organism>
<protein>
    <submittedName>
        <fullName evidence="1">Uncharacterized protein</fullName>
    </submittedName>
</protein>
<name>A0A0B6YQP2_9EUPU</name>
<gene>
    <name evidence="1" type="primary">ORF33426</name>
</gene>
<dbReference type="AlphaFoldDB" id="A0A0B6YQP2"/>
<sequence length="55" mass="6458">MKMAGLRYLRSVFTEDGRFDREIKMRFQGASTVAYHLTPLPEQPNRQDKQQVQTS</sequence>
<proteinExistence type="predicted"/>
<dbReference type="EMBL" id="HACG01011678">
    <property type="protein sequence ID" value="CEK58543.1"/>
    <property type="molecule type" value="Transcribed_RNA"/>
</dbReference>
<reference evidence="1" key="1">
    <citation type="submission" date="2014-12" db="EMBL/GenBank/DDBJ databases">
        <title>Insight into the proteome of Arion vulgaris.</title>
        <authorList>
            <person name="Aradska J."/>
            <person name="Bulat T."/>
            <person name="Smidak R."/>
            <person name="Sarate P."/>
            <person name="Gangsoo J."/>
            <person name="Sialana F."/>
            <person name="Bilban M."/>
            <person name="Lubec G."/>
        </authorList>
    </citation>
    <scope>NUCLEOTIDE SEQUENCE</scope>
    <source>
        <tissue evidence="1">Skin</tissue>
    </source>
</reference>
<evidence type="ECO:0000313" key="1">
    <source>
        <dbReference type="EMBL" id="CEK58543.1"/>
    </source>
</evidence>
<feature type="non-terminal residue" evidence="1">
    <location>
        <position position="55"/>
    </location>
</feature>
<accession>A0A0B6YQP2</accession>